<evidence type="ECO:0000313" key="5">
    <source>
        <dbReference type="EMBL" id="KAE9248894.1"/>
    </source>
</evidence>
<dbReference type="EMBL" id="QXGC01000117">
    <property type="protein sequence ID" value="KAE9248894.1"/>
    <property type="molecule type" value="Genomic_DNA"/>
</dbReference>
<evidence type="ECO:0000313" key="7">
    <source>
        <dbReference type="Proteomes" id="UP000437068"/>
    </source>
</evidence>
<evidence type="ECO:0000313" key="4">
    <source>
        <dbReference type="EMBL" id="KAE9246926.1"/>
    </source>
</evidence>
<comment type="caution">
    <text evidence="6">The sequence shown here is derived from an EMBL/GenBank/DDBJ whole genome shotgun (WGS) entry which is preliminary data.</text>
</comment>
<evidence type="ECO:0000313" key="1">
    <source>
        <dbReference type="EMBL" id="KAE9022823.1"/>
    </source>
</evidence>
<proteinExistence type="predicted"/>
<reference evidence="7 8" key="1">
    <citation type="submission" date="2018-08" db="EMBL/GenBank/DDBJ databases">
        <title>Genomic investigation of the strawberry pathogen Phytophthora fragariae indicates pathogenicity is determined by transcriptional variation in three key races.</title>
        <authorList>
            <person name="Adams T.M."/>
            <person name="Armitage A.D."/>
            <person name="Sobczyk M.K."/>
            <person name="Bates H.J."/>
            <person name="Dunwell J.M."/>
            <person name="Nellist C.F."/>
            <person name="Harrison R.J."/>
        </authorList>
    </citation>
    <scope>NUCLEOTIDE SEQUENCE [LARGE SCALE GENOMIC DNA]</scope>
    <source>
        <strain evidence="6 7">A4</strain>
        <strain evidence="4 8">BC-1</strain>
        <strain evidence="5 11">BC-23</strain>
        <strain evidence="3 9">NOV-5</strain>
        <strain evidence="2 12">ONT-3</strain>
        <strain evidence="1 10">SCRP245</strain>
    </source>
</reference>
<dbReference type="Proteomes" id="UP000476176">
    <property type="component" value="Unassembled WGS sequence"/>
</dbReference>
<evidence type="ECO:0000313" key="2">
    <source>
        <dbReference type="EMBL" id="KAE9128435.1"/>
    </source>
</evidence>
<dbReference type="EMBL" id="QXGA01000148">
    <property type="protein sequence ID" value="KAE9151406.1"/>
    <property type="molecule type" value="Genomic_DNA"/>
</dbReference>
<evidence type="ECO:0000313" key="11">
    <source>
        <dbReference type="Proteomes" id="UP000476176"/>
    </source>
</evidence>
<dbReference type="EMBL" id="QXFW01000153">
    <property type="protein sequence ID" value="KAE9022823.1"/>
    <property type="molecule type" value="Genomic_DNA"/>
</dbReference>
<organism evidence="6 7">
    <name type="scientific">Phytophthora fragariae</name>
    <dbReference type="NCBI Taxonomy" id="53985"/>
    <lineage>
        <taxon>Eukaryota</taxon>
        <taxon>Sar</taxon>
        <taxon>Stramenopiles</taxon>
        <taxon>Oomycota</taxon>
        <taxon>Peronosporomycetes</taxon>
        <taxon>Peronosporales</taxon>
        <taxon>Peronosporaceae</taxon>
        <taxon>Phytophthora</taxon>
    </lineage>
</organism>
<name>A0A6A4EJX4_9STRA</name>
<evidence type="ECO:0000313" key="12">
    <source>
        <dbReference type="Proteomes" id="UP000488956"/>
    </source>
</evidence>
<dbReference type="AlphaFoldDB" id="A0A6A4EJX4"/>
<evidence type="ECO:0000313" key="9">
    <source>
        <dbReference type="Proteomes" id="UP000440732"/>
    </source>
</evidence>
<gene>
    <name evidence="6" type="ORF">PF001_g3769</name>
    <name evidence="4" type="ORF">PF002_g6507</name>
    <name evidence="5" type="ORF">PF004_g3651</name>
    <name evidence="3" type="ORF">PF006_g4288</name>
    <name evidence="2" type="ORF">PF010_g4503</name>
    <name evidence="1" type="ORF">PF011_g4273</name>
</gene>
<dbReference type="EMBL" id="QXFX01000158">
    <property type="protein sequence ID" value="KAE9128435.1"/>
    <property type="molecule type" value="Genomic_DNA"/>
</dbReference>
<sequence>MTFASGVTLAPSLAQSSPSFCLADIVLNAKCDESHEHFANACVAPYKCMVFTFGCASCTNSVQSSWGAKCIDVGPTVT</sequence>
<evidence type="ECO:0000313" key="6">
    <source>
        <dbReference type="EMBL" id="KAE9323769.1"/>
    </source>
</evidence>
<dbReference type="Proteomes" id="UP000488956">
    <property type="component" value="Unassembled WGS sequence"/>
</dbReference>
<evidence type="ECO:0000313" key="8">
    <source>
        <dbReference type="Proteomes" id="UP000440367"/>
    </source>
</evidence>
<evidence type="ECO:0000313" key="10">
    <source>
        <dbReference type="Proteomes" id="UP000460718"/>
    </source>
</evidence>
<dbReference type="Proteomes" id="UP000440367">
    <property type="component" value="Unassembled WGS sequence"/>
</dbReference>
<dbReference type="EMBL" id="QXGD01000228">
    <property type="protein sequence ID" value="KAE9246926.1"/>
    <property type="molecule type" value="Genomic_DNA"/>
</dbReference>
<accession>A0A6A4EJX4</accession>
<protein>
    <submittedName>
        <fullName evidence="6">Uncharacterized protein</fullName>
    </submittedName>
</protein>
<dbReference type="EMBL" id="QXGE01000121">
    <property type="protein sequence ID" value="KAE9323769.1"/>
    <property type="molecule type" value="Genomic_DNA"/>
</dbReference>
<evidence type="ECO:0000313" key="3">
    <source>
        <dbReference type="EMBL" id="KAE9151406.1"/>
    </source>
</evidence>
<dbReference type="Proteomes" id="UP000440732">
    <property type="component" value="Unassembled WGS sequence"/>
</dbReference>
<dbReference type="Proteomes" id="UP000437068">
    <property type="component" value="Unassembled WGS sequence"/>
</dbReference>
<dbReference type="Proteomes" id="UP000460718">
    <property type="component" value="Unassembled WGS sequence"/>
</dbReference>